<keyword evidence="1" id="KW-0732">Signal</keyword>
<dbReference type="RefSeq" id="WP_377063354.1">
    <property type="nucleotide sequence ID" value="NZ_JBHSJJ010000004.1"/>
</dbReference>
<feature type="signal peptide" evidence="1">
    <location>
        <begin position="1"/>
        <end position="23"/>
    </location>
</feature>
<evidence type="ECO:0000259" key="2">
    <source>
        <dbReference type="Pfam" id="PF13810"/>
    </source>
</evidence>
<evidence type="ECO:0000313" key="4">
    <source>
        <dbReference type="Proteomes" id="UP001595818"/>
    </source>
</evidence>
<sequence length="378" mass="42643">MILKNYKWTLGSLMVFFSSLSQAQELPYPPSAIIKGIEIDWSTHQRHAPGSDNFQLTWARDGHLYGIWGDGGGFSGTNSAYRVSFGVARIEGDFDDYAGYDRYGHQESAESEAKITGKSWGTIAVKNDLYAWVHPDKKDGAWGNWEDHHSESRLYVSKDKGASWQPADWAFTPEDGLIGGGILQFGKGYKGARDNYVYHYLVEPNFYRNEKGVISELQVPGNIYLLRVNKKKIMTREAYEFFAGFNGEDPVWMKNIDAKKPVFTDKNGVGTPVGINYNAGLKRYFLSTEHDKPESGRIGVFDAPNPWGPWSTVVYTTDETWFGHDNPETVPPNCFFWCFPTKWISKDGESANMVFTGAGGGKDNDSFNTVRVDYLLFR</sequence>
<proteinExistence type="predicted"/>
<feature type="chain" id="PRO_5046163724" evidence="1">
    <location>
        <begin position="24"/>
        <end position="378"/>
    </location>
</feature>
<comment type="caution">
    <text evidence="3">The sequence shown here is derived from an EMBL/GenBank/DDBJ whole genome shotgun (WGS) entry which is preliminary data.</text>
</comment>
<name>A0ABV9SZ25_9BACT</name>
<dbReference type="Proteomes" id="UP001595818">
    <property type="component" value="Unassembled WGS sequence"/>
</dbReference>
<gene>
    <name evidence="3" type="ORF">ACFPFU_08205</name>
</gene>
<accession>A0ABV9SZ25</accession>
<dbReference type="EMBL" id="JBHSJJ010000004">
    <property type="protein sequence ID" value="MFC4871665.1"/>
    <property type="molecule type" value="Genomic_DNA"/>
</dbReference>
<evidence type="ECO:0000256" key="1">
    <source>
        <dbReference type="SAM" id="SignalP"/>
    </source>
</evidence>
<organism evidence="3 4">
    <name type="scientific">Negadavirga shengliensis</name>
    <dbReference type="NCBI Taxonomy" id="1389218"/>
    <lineage>
        <taxon>Bacteria</taxon>
        <taxon>Pseudomonadati</taxon>
        <taxon>Bacteroidota</taxon>
        <taxon>Cytophagia</taxon>
        <taxon>Cytophagales</taxon>
        <taxon>Cyclobacteriaceae</taxon>
        <taxon>Negadavirga</taxon>
    </lineage>
</organism>
<dbReference type="Pfam" id="PF13810">
    <property type="entry name" value="DUF4185"/>
    <property type="match status" value="1"/>
</dbReference>
<dbReference type="InterPro" id="IPR025442">
    <property type="entry name" value="DUF4185"/>
</dbReference>
<feature type="domain" description="DUF4185" evidence="2">
    <location>
        <begin position="123"/>
        <end position="317"/>
    </location>
</feature>
<evidence type="ECO:0000313" key="3">
    <source>
        <dbReference type="EMBL" id="MFC4871665.1"/>
    </source>
</evidence>
<reference evidence="4" key="1">
    <citation type="journal article" date="2019" name="Int. J. Syst. Evol. Microbiol.">
        <title>The Global Catalogue of Microorganisms (GCM) 10K type strain sequencing project: providing services to taxonomists for standard genome sequencing and annotation.</title>
        <authorList>
            <consortium name="The Broad Institute Genomics Platform"/>
            <consortium name="The Broad Institute Genome Sequencing Center for Infectious Disease"/>
            <person name="Wu L."/>
            <person name="Ma J."/>
        </authorList>
    </citation>
    <scope>NUCLEOTIDE SEQUENCE [LARGE SCALE GENOMIC DNA]</scope>
    <source>
        <strain evidence="4">CGMCC 4.7466</strain>
    </source>
</reference>
<protein>
    <submittedName>
        <fullName evidence="3">DUF4185 domain-containing protein</fullName>
    </submittedName>
</protein>
<keyword evidence="4" id="KW-1185">Reference proteome</keyword>